<keyword evidence="7 9" id="KW-0030">Aminoacyl-tRNA synthetase</keyword>
<feature type="short sequence motif" description="'KMSKS' region" evidence="9">
    <location>
        <begin position="268"/>
        <end position="272"/>
    </location>
</feature>
<feature type="short sequence motif" description="'HIGH' region" evidence="9">
    <location>
        <begin position="34"/>
        <end position="44"/>
    </location>
</feature>
<reference evidence="14 15" key="1">
    <citation type="submission" date="2024-01" db="EMBL/GenBank/DDBJ databases">
        <title>Active colonisers of the gastrointestinal tract of Atlantic salmon farmed in a warm water region.</title>
        <authorList>
            <person name="Bowman J.P."/>
        </authorList>
    </citation>
    <scope>NUCLEOTIDE SEQUENCE [LARGE SCALE GENOMIC DNA]</scope>
    <source>
        <strain evidence="14 15">S4MW1</strain>
    </source>
</reference>
<dbReference type="Pfam" id="PF00749">
    <property type="entry name" value="tRNA-synt_1c"/>
    <property type="match status" value="1"/>
</dbReference>
<dbReference type="RefSeq" id="WP_327765773.1">
    <property type="nucleotide sequence ID" value="NZ_CP175534.1"/>
</dbReference>
<organism evidence="14 15">
    <name type="scientific">Photobacterium piscicola</name>
    <dbReference type="NCBI Taxonomy" id="1378299"/>
    <lineage>
        <taxon>Bacteria</taxon>
        <taxon>Pseudomonadati</taxon>
        <taxon>Pseudomonadota</taxon>
        <taxon>Gammaproteobacteria</taxon>
        <taxon>Vibrionales</taxon>
        <taxon>Vibrionaceae</taxon>
        <taxon>Photobacterium</taxon>
    </lineage>
</organism>
<evidence type="ECO:0000259" key="12">
    <source>
        <dbReference type="Pfam" id="PF03950"/>
    </source>
</evidence>
<dbReference type="EMBL" id="JAYXUD010000001">
    <property type="protein sequence ID" value="MEC6897571.1"/>
    <property type="molecule type" value="Genomic_DNA"/>
</dbReference>
<evidence type="ECO:0000259" key="11">
    <source>
        <dbReference type="Pfam" id="PF00749"/>
    </source>
</evidence>
<dbReference type="Proteomes" id="UP001339429">
    <property type="component" value="Unassembled WGS sequence"/>
</dbReference>
<dbReference type="InterPro" id="IPR001412">
    <property type="entry name" value="aa-tRNA-synth_I_CS"/>
</dbReference>
<dbReference type="HAMAP" id="MF_00126">
    <property type="entry name" value="Gln_tRNA_synth"/>
    <property type="match status" value="1"/>
</dbReference>
<proteinExistence type="inferred from homology"/>
<dbReference type="PANTHER" id="PTHR43097:SF5">
    <property type="entry name" value="GLUTAMATE--TRNA LIGASE"/>
    <property type="match status" value="1"/>
</dbReference>
<feature type="domain" description="Glutamyl/glutaminyl-tRNA synthetase class Ib catalytic" evidence="11">
    <location>
        <begin position="28"/>
        <end position="337"/>
    </location>
</feature>
<dbReference type="EC" id="6.1.1.18" evidence="9"/>
<dbReference type="InterPro" id="IPR011035">
    <property type="entry name" value="Ribosomal_bL25/Gln-tRNA_synth"/>
</dbReference>
<keyword evidence="5 9" id="KW-0067">ATP-binding</keyword>
<dbReference type="InterPro" id="IPR049437">
    <property type="entry name" value="tRNA-synt_1c_C2"/>
</dbReference>
<dbReference type="InterPro" id="IPR050132">
    <property type="entry name" value="Gln/Glu-tRNA_Ligase"/>
</dbReference>
<keyword evidence="6 9" id="KW-0648">Protein biosynthesis</keyword>
<comment type="catalytic activity">
    <reaction evidence="8 9">
        <text>tRNA(Gln) + L-glutamine + ATP = L-glutaminyl-tRNA(Gln) + AMP + diphosphate</text>
        <dbReference type="Rhea" id="RHEA:20121"/>
        <dbReference type="Rhea" id="RHEA-COMP:9662"/>
        <dbReference type="Rhea" id="RHEA-COMP:9681"/>
        <dbReference type="ChEBI" id="CHEBI:30616"/>
        <dbReference type="ChEBI" id="CHEBI:33019"/>
        <dbReference type="ChEBI" id="CHEBI:58359"/>
        <dbReference type="ChEBI" id="CHEBI:78442"/>
        <dbReference type="ChEBI" id="CHEBI:78521"/>
        <dbReference type="ChEBI" id="CHEBI:456215"/>
        <dbReference type="EC" id="6.1.1.18"/>
    </reaction>
</comment>
<dbReference type="PROSITE" id="PS00178">
    <property type="entry name" value="AA_TRNA_LIGASE_I"/>
    <property type="match status" value="1"/>
</dbReference>
<evidence type="ECO:0000313" key="14">
    <source>
        <dbReference type="EMBL" id="MEC6897571.1"/>
    </source>
</evidence>
<dbReference type="Gene3D" id="2.40.240.10">
    <property type="entry name" value="Ribosomal Protein L25, Chain P"/>
    <property type="match status" value="2"/>
</dbReference>
<evidence type="ECO:0000256" key="10">
    <source>
        <dbReference type="RuleBase" id="RU363037"/>
    </source>
</evidence>
<dbReference type="InterPro" id="IPR020061">
    <property type="entry name" value="Glu_tRNA_lig_a-bdl"/>
</dbReference>
<keyword evidence="2 9" id="KW-0963">Cytoplasm</keyword>
<dbReference type="Gene3D" id="3.90.800.10">
    <property type="entry name" value="Glutamyl-tRNA Synthetase, Domain 3"/>
    <property type="match status" value="1"/>
</dbReference>
<keyword evidence="4 9" id="KW-0547">Nucleotide-binding</keyword>
<dbReference type="Pfam" id="PF20974">
    <property type="entry name" value="tRNA-synt_1c_C2"/>
    <property type="match status" value="1"/>
</dbReference>
<feature type="binding site" evidence="9">
    <location>
        <position position="212"/>
    </location>
    <ligand>
        <name>L-glutamine</name>
        <dbReference type="ChEBI" id="CHEBI:58359"/>
    </ligand>
</feature>
<evidence type="ECO:0000259" key="13">
    <source>
        <dbReference type="Pfam" id="PF20974"/>
    </source>
</evidence>
<evidence type="ECO:0000256" key="5">
    <source>
        <dbReference type="ARBA" id="ARBA00022840"/>
    </source>
</evidence>
<dbReference type="InterPro" id="IPR014729">
    <property type="entry name" value="Rossmann-like_a/b/a_fold"/>
</dbReference>
<dbReference type="SUPFAM" id="SSF50715">
    <property type="entry name" value="Ribosomal protein L25-like"/>
    <property type="match status" value="1"/>
</dbReference>
<evidence type="ECO:0000256" key="6">
    <source>
        <dbReference type="ARBA" id="ARBA00022917"/>
    </source>
</evidence>
<protein>
    <recommendedName>
        <fullName evidence="9">Glutamine--tRNA ligase</fullName>
        <ecNumber evidence="9">6.1.1.18</ecNumber>
    </recommendedName>
    <alternativeName>
        <fullName evidence="9">Glutaminyl-tRNA synthetase</fullName>
        <shortName evidence="9">GlnRS</shortName>
    </alternativeName>
</protein>
<feature type="binding site" evidence="9">
    <location>
        <position position="231"/>
    </location>
    <ligand>
        <name>ATP</name>
        <dbReference type="ChEBI" id="CHEBI:30616"/>
    </ligand>
</feature>
<dbReference type="NCBIfam" id="TIGR00440">
    <property type="entry name" value="glnS"/>
    <property type="match status" value="1"/>
</dbReference>
<dbReference type="InterPro" id="IPR020059">
    <property type="entry name" value="Glu/Gln-tRNA-synth_Ib_codon-bd"/>
</dbReference>
<dbReference type="PANTHER" id="PTHR43097">
    <property type="entry name" value="GLUTAMINE-TRNA LIGASE"/>
    <property type="match status" value="1"/>
</dbReference>
<dbReference type="SUPFAM" id="SSF52374">
    <property type="entry name" value="Nucleotidylyl transferase"/>
    <property type="match status" value="1"/>
</dbReference>
<keyword evidence="15" id="KW-1185">Reference proteome</keyword>
<feature type="domain" description="Glutamyl/glutaminyl-tRNA synthetase class Ib anti-codon binding" evidence="12">
    <location>
        <begin position="340"/>
        <end position="439"/>
    </location>
</feature>
<comment type="caution">
    <text evidence="14">The sequence shown here is derived from an EMBL/GenBank/DDBJ whole genome shotgun (WGS) entry which is preliminary data.</text>
</comment>
<dbReference type="Pfam" id="PF03950">
    <property type="entry name" value="tRNA-synt_1c_C"/>
    <property type="match status" value="1"/>
</dbReference>
<comment type="subunit">
    <text evidence="9">Monomer.</text>
</comment>
<keyword evidence="3 9" id="KW-0436">Ligase</keyword>
<accession>A0ABU6LDD5</accession>
<comment type="subcellular location">
    <subcellularLocation>
        <location evidence="9">Cytoplasm</location>
    </subcellularLocation>
</comment>
<evidence type="ECO:0000256" key="8">
    <source>
        <dbReference type="ARBA" id="ARBA00048270"/>
    </source>
</evidence>
<dbReference type="NCBIfam" id="NF011291">
    <property type="entry name" value="PRK14703.1"/>
    <property type="match status" value="1"/>
</dbReference>
<evidence type="ECO:0000256" key="3">
    <source>
        <dbReference type="ARBA" id="ARBA00022598"/>
    </source>
</evidence>
<evidence type="ECO:0000313" key="15">
    <source>
        <dbReference type="Proteomes" id="UP001339429"/>
    </source>
</evidence>
<evidence type="ECO:0000256" key="9">
    <source>
        <dbReference type="HAMAP-Rule" id="MF_00126"/>
    </source>
</evidence>
<evidence type="ECO:0000256" key="1">
    <source>
        <dbReference type="ARBA" id="ARBA00005594"/>
    </source>
</evidence>
<dbReference type="InterPro" id="IPR020056">
    <property type="entry name" value="Rbsml_bL25/Gln-tRNA_synth_N"/>
</dbReference>
<evidence type="ECO:0000256" key="2">
    <source>
        <dbReference type="ARBA" id="ARBA00022490"/>
    </source>
</evidence>
<feature type="domain" description="tRNA synthetases class I (E and Q) anti-codon binding" evidence="13">
    <location>
        <begin position="456"/>
        <end position="528"/>
    </location>
</feature>
<dbReference type="InterPro" id="IPR000924">
    <property type="entry name" value="Glu/Gln-tRNA-synth"/>
</dbReference>
<dbReference type="GO" id="GO:0004819">
    <property type="term" value="F:glutamine-tRNA ligase activity"/>
    <property type="evidence" value="ECO:0007669"/>
    <property type="project" value="UniProtKB-EC"/>
</dbReference>
<name>A0ABU6LDD5_9GAMM</name>
<dbReference type="Gene3D" id="1.10.1160.10">
    <property type="entry name" value="Glutamyl-trna Synthetase, Domain 2"/>
    <property type="match status" value="1"/>
</dbReference>
<feature type="binding site" evidence="9">
    <location>
        <position position="67"/>
    </location>
    <ligand>
        <name>L-glutamine</name>
        <dbReference type="ChEBI" id="CHEBI:58359"/>
    </ligand>
</feature>
<feature type="binding site" evidence="9">
    <location>
        <begin position="41"/>
        <end position="47"/>
    </location>
    <ligand>
        <name>ATP</name>
        <dbReference type="ChEBI" id="CHEBI:30616"/>
    </ligand>
</feature>
<feature type="region of interest" description="Interaction with tRNA" evidence="9">
    <location>
        <begin position="317"/>
        <end position="324"/>
    </location>
</feature>
<evidence type="ECO:0000256" key="4">
    <source>
        <dbReference type="ARBA" id="ARBA00022741"/>
    </source>
</evidence>
<feature type="binding site" evidence="9">
    <location>
        <begin position="35"/>
        <end position="37"/>
    </location>
    <ligand>
        <name>ATP</name>
        <dbReference type="ChEBI" id="CHEBI:30616"/>
    </ligand>
</feature>
<gene>
    <name evidence="9 14" type="primary">glnS</name>
    <name evidence="14" type="ORF">VXS00_02760</name>
</gene>
<evidence type="ECO:0000256" key="7">
    <source>
        <dbReference type="ARBA" id="ARBA00023146"/>
    </source>
</evidence>
<dbReference type="PRINTS" id="PR00987">
    <property type="entry name" value="TRNASYNTHGLU"/>
</dbReference>
<dbReference type="CDD" id="cd00807">
    <property type="entry name" value="GlnRS_core"/>
    <property type="match status" value="1"/>
</dbReference>
<dbReference type="Gene3D" id="3.40.50.620">
    <property type="entry name" value="HUPs"/>
    <property type="match status" value="1"/>
</dbReference>
<dbReference type="InterPro" id="IPR022861">
    <property type="entry name" value="Gln_tRNA_ligase_bac"/>
</dbReference>
<dbReference type="InterPro" id="IPR004514">
    <property type="entry name" value="Gln-tRNA-synth"/>
</dbReference>
<feature type="binding site" evidence="9">
    <location>
        <begin position="261"/>
        <end position="262"/>
    </location>
    <ligand>
        <name>ATP</name>
        <dbReference type="ChEBI" id="CHEBI:30616"/>
    </ligand>
</feature>
<sequence length="554" mass="63535">MSESEARPTNFIRQIIDTDLASGKHTSIHTRFPPEPNGYLHIGHAKSICLNFGIAQDYQGQCNLRFDDTNPEKEDIEYVESIKNDVNWLGFEWSGEICYSSNYFDQLHGFAIELINKGLAYVDELSPEQMREYRGTLTQAGKHSPYRDRSVEENLALFEKMKNGEVEEGKMCLRAKIDMASPFMVMRDPVIYRVRFANHHQTGDKWCIYPMYDFTHCISDALEGITHSICTLEFMDNRRLYDWVLENITIDCTPHQYEFSRLNLEYTVMSKRKLNQLVTDKLVNGWDDPRMPTISGLRRRGFTPGSMREFCKRIGVTKQDNTIEISSLESCIRDDLNENAPRAMAVLDPVKVVIENFDGESETLMVANHPNKPEMGTREVPFSRELYIEREDFREEANKKYKRLVLGKEVRLRGAYVIQAERIEKDAEGNITTIYCTYDKDTLGKNPADGRKVKGVIHWVSAQAGIPAEIRLYDRLFTVPNPGAAEDFVSVINPESLTVLHGFVEPALVAAEAEKAYQFERMGYFCADNKDSSADHLVFNRTVGLRDTWAKIGD</sequence>
<comment type="similarity">
    <text evidence="1 9 10">Belongs to the class-I aminoacyl-tRNA synthetase family.</text>
</comment>
<feature type="binding site" evidence="9">
    <location>
        <begin position="269"/>
        <end position="271"/>
    </location>
    <ligand>
        <name>ATP</name>
        <dbReference type="ChEBI" id="CHEBI:30616"/>
    </ligand>
</feature>
<dbReference type="InterPro" id="IPR020058">
    <property type="entry name" value="Glu/Gln-tRNA-synth_Ib_cat-dom"/>
</dbReference>